<evidence type="ECO:0000256" key="11">
    <source>
        <dbReference type="SAM" id="MobiDB-lite"/>
    </source>
</evidence>
<dbReference type="Proteomes" id="UP001310594">
    <property type="component" value="Unassembled WGS sequence"/>
</dbReference>
<dbReference type="Pfam" id="PF00141">
    <property type="entry name" value="peroxidase"/>
    <property type="match status" value="1"/>
</dbReference>
<feature type="binding site" evidence="7">
    <location>
        <position position="124"/>
    </location>
    <ligand>
        <name>Ca(2+)</name>
        <dbReference type="ChEBI" id="CHEBI:29108"/>
        <label>1</label>
    </ligand>
</feature>
<dbReference type="GO" id="GO:0020037">
    <property type="term" value="F:heme binding"/>
    <property type="evidence" value="ECO:0007669"/>
    <property type="project" value="UniProtKB-UniRule"/>
</dbReference>
<dbReference type="Gene3D" id="1.10.520.10">
    <property type="match status" value="1"/>
</dbReference>
<keyword evidence="4 10" id="KW-0560">Oxidoreductase</keyword>
<dbReference type="PROSITE" id="PS50873">
    <property type="entry name" value="PEROXIDASE_4"/>
    <property type="match status" value="1"/>
</dbReference>
<feature type="domain" description="Plant heme peroxidase family profile" evidence="12">
    <location>
        <begin position="62"/>
        <end position="374"/>
    </location>
</feature>
<evidence type="ECO:0000256" key="7">
    <source>
        <dbReference type="PIRSR" id="PIRSR601621-2"/>
    </source>
</evidence>
<gene>
    <name evidence="13" type="primary">GP1_1</name>
    <name evidence="13" type="ORF">LTR97_002824</name>
</gene>
<dbReference type="EC" id="1.11.1.-" evidence="10"/>
<reference evidence="13" key="1">
    <citation type="submission" date="2023-08" db="EMBL/GenBank/DDBJ databases">
        <title>Black Yeasts Isolated from many extreme environments.</title>
        <authorList>
            <person name="Coleine C."/>
            <person name="Stajich J.E."/>
            <person name="Selbmann L."/>
        </authorList>
    </citation>
    <scope>NUCLEOTIDE SEQUENCE</scope>
    <source>
        <strain evidence="13">CCFEE 5810</strain>
    </source>
</reference>
<keyword evidence="9" id="KW-1015">Disulfide bond</keyword>
<evidence type="ECO:0000313" key="13">
    <source>
        <dbReference type="EMBL" id="KAK5703811.1"/>
    </source>
</evidence>
<dbReference type="GO" id="GO:0034599">
    <property type="term" value="P:cellular response to oxidative stress"/>
    <property type="evidence" value="ECO:0007669"/>
    <property type="project" value="InterPro"/>
</dbReference>
<comment type="similarity">
    <text evidence="1 10">Belongs to the peroxidase family. Ligninase subfamily.</text>
</comment>
<dbReference type="GO" id="GO:0046872">
    <property type="term" value="F:metal ion binding"/>
    <property type="evidence" value="ECO:0007669"/>
    <property type="project" value="UniProtKB-UniRule"/>
</dbReference>
<dbReference type="GO" id="GO:0042744">
    <property type="term" value="P:hydrogen peroxide catabolic process"/>
    <property type="evidence" value="ECO:0007669"/>
    <property type="project" value="TreeGrafter"/>
</dbReference>
<feature type="binding site" evidence="7">
    <location>
        <position position="256"/>
    </location>
    <ligand>
        <name>Ca(2+)</name>
        <dbReference type="ChEBI" id="CHEBI:29108"/>
        <label>2</label>
    </ligand>
</feature>
<dbReference type="InterPro" id="IPR010255">
    <property type="entry name" value="Haem_peroxidase_sf"/>
</dbReference>
<proteinExistence type="inferred from homology"/>
<keyword evidence="5" id="KW-0325">Glycoprotein</keyword>
<keyword evidence="7 10" id="KW-0106">Calcium</keyword>
<evidence type="ECO:0000256" key="5">
    <source>
        <dbReference type="ARBA" id="ARBA00023180"/>
    </source>
</evidence>
<dbReference type="PRINTS" id="PR00462">
    <property type="entry name" value="LIGNINASE"/>
</dbReference>
<feature type="binding site" evidence="7">
    <location>
        <position position="237"/>
    </location>
    <ligand>
        <name>Ca(2+)</name>
        <dbReference type="ChEBI" id="CHEBI:29108"/>
        <label>2</label>
    </ligand>
</feature>
<feature type="binding site" evidence="7">
    <location>
        <position position="126"/>
    </location>
    <ligand>
        <name>Ca(2+)</name>
        <dbReference type="ChEBI" id="CHEBI:29108"/>
        <label>1</label>
    </ligand>
</feature>
<feature type="disulfide bond" evidence="9">
    <location>
        <begin position="91"/>
        <end position="178"/>
    </location>
</feature>
<feature type="binding site" description="axial binding residue" evidence="7">
    <location>
        <position position="236"/>
    </location>
    <ligand>
        <name>heme b</name>
        <dbReference type="ChEBI" id="CHEBI:60344"/>
    </ligand>
    <ligandPart>
        <name>Fe</name>
        <dbReference type="ChEBI" id="CHEBI:18248"/>
    </ligandPart>
</feature>
<keyword evidence="10" id="KW-0732">Signal</keyword>
<evidence type="ECO:0000256" key="1">
    <source>
        <dbReference type="ARBA" id="ARBA00006089"/>
    </source>
</evidence>
<dbReference type="AlphaFoldDB" id="A0AAN7ZPP8"/>
<keyword evidence="7" id="KW-0408">Iron</keyword>
<feature type="binding site" evidence="7">
    <location>
        <position position="261"/>
    </location>
    <ligand>
        <name>Ca(2+)</name>
        <dbReference type="ChEBI" id="CHEBI:29108"/>
        <label>2</label>
    </ligand>
</feature>
<dbReference type="PANTHER" id="PTHR31356">
    <property type="entry name" value="THYLAKOID LUMENAL 29 KDA PROTEIN, CHLOROPLASTIC-RELATED"/>
    <property type="match status" value="1"/>
</dbReference>
<dbReference type="InterPro" id="IPR001621">
    <property type="entry name" value="Ligninase"/>
</dbReference>
<keyword evidence="2 10" id="KW-0575">Peroxidase</keyword>
<evidence type="ECO:0000313" key="14">
    <source>
        <dbReference type="Proteomes" id="UP001310594"/>
    </source>
</evidence>
<comment type="cofactor">
    <cofactor evidence="7">
        <name>heme b</name>
        <dbReference type="ChEBI" id="CHEBI:60344"/>
    </cofactor>
    <text evidence="7">Binds 1 heme b (iron(II)-protoporphyrin IX) group per subunit.</text>
</comment>
<evidence type="ECO:0000256" key="10">
    <source>
        <dbReference type="RuleBase" id="RU363051"/>
    </source>
</evidence>
<evidence type="ECO:0000259" key="12">
    <source>
        <dbReference type="PROSITE" id="PS50873"/>
    </source>
</evidence>
<feature type="compositionally biased region" description="Polar residues" evidence="11">
    <location>
        <begin position="317"/>
        <end position="328"/>
    </location>
</feature>
<dbReference type="EMBL" id="JAVRQU010000004">
    <property type="protein sequence ID" value="KAK5703811.1"/>
    <property type="molecule type" value="Genomic_DNA"/>
</dbReference>
<feature type="region of interest" description="Disordered" evidence="11">
    <location>
        <begin position="273"/>
        <end position="328"/>
    </location>
</feature>
<comment type="caution">
    <text evidence="13">The sequence shown here is derived from an EMBL/GenBank/DDBJ whole genome shotgun (WGS) entry which is preliminary data.</text>
</comment>
<dbReference type="PRINTS" id="PR00458">
    <property type="entry name" value="PEROXIDASE"/>
</dbReference>
<accession>A0AAN7ZPP8</accession>
<evidence type="ECO:0000256" key="6">
    <source>
        <dbReference type="PIRSR" id="PIRSR601621-1"/>
    </source>
</evidence>
<dbReference type="InterPro" id="IPR002016">
    <property type="entry name" value="Haem_peroxidase"/>
</dbReference>
<feature type="binding site" evidence="7">
    <location>
        <position position="105"/>
    </location>
    <ligand>
        <name>Ca(2+)</name>
        <dbReference type="ChEBI" id="CHEBI:29108"/>
        <label>1</label>
    </ligand>
</feature>
<dbReference type="GO" id="GO:0000302">
    <property type="term" value="P:response to reactive oxygen species"/>
    <property type="evidence" value="ECO:0007669"/>
    <property type="project" value="TreeGrafter"/>
</dbReference>
<feature type="signal peptide" evidence="10">
    <location>
        <begin position="1"/>
        <end position="23"/>
    </location>
</feature>
<sequence length="374" mass="39682">MLGNLSWVALAGALLIPRVPLQAGLPIHTRSSLCYAERSRDTAKMRSANTRSLFTLASAFLFYRAHASNSSACPAVWSTIAKDLKSSFSGCNNNARSAIRFAFHDAAGYSSKTPVYAPASGGADGSLLLSSEELQRPIENPLQSFQPWLLAKWNQYKDQGVGAADIVQFAGNVGIRSCNGGPVVQTLIGREDSSTPAPDGTLPNAFGPGSDYETLTQLFADKGFSTTDLAALLGAHTCSQAFAARQIPRGAAQDSTPTTWDNNYYQGLQAVHQNKKRDSNNDADNDVADGATWSRFGRPDNGPGGPGGPPGVYHFQSDINLSQPNTSVGSEMQRFATSLDGFNSAFVDAMGRMNLLGIPADVVSGFVDCTSLVE</sequence>
<feature type="chain" id="PRO_5042671395" description="Peroxidase" evidence="10">
    <location>
        <begin position="24"/>
        <end position="374"/>
    </location>
</feature>
<dbReference type="PANTHER" id="PTHR31356:SF66">
    <property type="entry name" value="CATALASE-PEROXIDASE"/>
    <property type="match status" value="1"/>
</dbReference>
<dbReference type="InterPro" id="IPR044831">
    <property type="entry name" value="Ccp1-like"/>
</dbReference>
<name>A0AAN7ZPP8_9PEZI</name>
<feature type="site" description="Transition state stabilizer" evidence="8">
    <location>
        <position position="100"/>
    </location>
</feature>
<dbReference type="GO" id="GO:0004601">
    <property type="term" value="F:peroxidase activity"/>
    <property type="evidence" value="ECO:0007669"/>
    <property type="project" value="UniProtKB-KW"/>
</dbReference>
<keyword evidence="7 10" id="KW-0479">Metal-binding</keyword>
<comment type="cofactor">
    <cofactor evidence="7 10">
        <name>Ca(2+)</name>
        <dbReference type="ChEBI" id="CHEBI:29108"/>
    </cofactor>
    <text evidence="7 10">Binds 2 calcium ions per subunit.</text>
</comment>
<dbReference type="Gene3D" id="1.10.420.10">
    <property type="entry name" value="Peroxidase, domain 2"/>
    <property type="match status" value="1"/>
</dbReference>
<feature type="active site" description="Proton acceptor" evidence="6">
    <location>
        <position position="104"/>
    </location>
</feature>
<evidence type="ECO:0000256" key="4">
    <source>
        <dbReference type="ARBA" id="ARBA00023002"/>
    </source>
</evidence>
<evidence type="ECO:0000256" key="9">
    <source>
        <dbReference type="PIRSR" id="PIRSR601621-4"/>
    </source>
</evidence>
<keyword evidence="3 7" id="KW-0349">Heme</keyword>
<dbReference type="SUPFAM" id="SSF48113">
    <property type="entry name" value="Heme-dependent peroxidases"/>
    <property type="match status" value="1"/>
</dbReference>
<evidence type="ECO:0000256" key="8">
    <source>
        <dbReference type="PIRSR" id="PIRSR601621-3"/>
    </source>
</evidence>
<organism evidence="13 14">
    <name type="scientific">Elasticomyces elasticus</name>
    <dbReference type="NCBI Taxonomy" id="574655"/>
    <lineage>
        <taxon>Eukaryota</taxon>
        <taxon>Fungi</taxon>
        <taxon>Dikarya</taxon>
        <taxon>Ascomycota</taxon>
        <taxon>Pezizomycotina</taxon>
        <taxon>Dothideomycetes</taxon>
        <taxon>Dothideomycetidae</taxon>
        <taxon>Mycosphaerellales</taxon>
        <taxon>Teratosphaeriaceae</taxon>
        <taxon>Elasticomyces</taxon>
    </lineage>
</organism>
<feature type="binding site" evidence="7">
    <location>
        <position position="122"/>
    </location>
    <ligand>
        <name>Ca(2+)</name>
        <dbReference type="ChEBI" id="CHEBI:29108"/>
        <label>1</label>
    </ligand>
</feature>
<protein>
    <recommendedName>
        <fullName evidence="10">Peroxidase</fullName>
        <ecNumber evidence="10">1.11.1.-</ecNumber>
    </recommendedName>
</protein>
<feature type="binding site" evidence="7">
    <location>
        <position position="254"/>
    </location>
    <ligand>
        <name>Ca(2+)</name>
        <dbReference type="ChEBI" id="CHEBI:29108"/>
        <label>2</label>
    </ligand>
</feature>
<evidence type="ECO:0000256" key="2">
    <source>
        <dbReference type="ARBA" id="ARBA00022559"/>
    </source>
</evidence>
<evidence type="ECO:0000256" key="3">
    <source>
        <dbReference type="ARBA" id="ARBA00022617"/>
    </source>
</evidence>